<sequence length="491" mass="55985">MATYTQPTKQLRPWSHATHSSHSSVSPDRSGDSRHDSKQDTHYDTHPSYQMSHLEDYEIMQQLGKGTFGLVSKARQRSTSKLVALKKFIVHDRKDGFPITSFREITIMKKLHHLNVLQLIDMVHERTSTSKAIGFFYTVTPYISSDLNGLLNNPRVVLTVPQIKCIMKQVLQGINYVHGQNYLHRDIKTANILLDFFGVVKLADFGLARVYHGIPPVNAQSPPGGGIYEYTSLVVTRWYRPPELLLGDRKYTTAVDMWGIGCVLGEMYKKKPILEGDSDLDQADRIFRLVGAPTEESFPHYREINRNEVNLEVSYERTLEEEYSGLMDKDSLSLFAGLVELDPEKRFNAQKALNSSFFSMEPLPCKPEELPKFEESHESDIKRFKQEKHDISSSAPTESLNHSRYGAGQVEMYRNGEAPPNYRGSWTGARGGWRDRHRGPPPSQNEYYSEDLPSSKAHGSDLYGAEEDQSFGAMKRFLHHENGEKTKRPKK</sequence>
<dbReference type="SUPFAM" id="SSF56112">
    <property type="entry name" value="Protein kinase-like (PK-like)"/>
    <property type="match status" value="1"/>
</dbReference>
<proteinExistence type="inferred from homology"/>
<comment type="catalytic activity">
    <reaction evidence="13">
        <text>L-seryl-[protein] + ATP = O-phospho-L-seryl-[protein] + ADP + H(+)</text>
        <dbReference type="Rhea" id="RHEA:17989"/>
        <dbReference type="Rhea" id="RHEA-COMP:9863"/>
        <dbReference type="Rhea" id="RHEA-COMP:11604"/>
        <dbReference type="ChEBI" id="CHEBI:15378"/>
        <dbReference type="ChEBI" id="CHEBI:29999"/>
        <dbReference type="ChEBI" id="CHEBI:30616"/>
        <dbReference type="ChEBI" id="CHEBI:83421"/>
        <dbReference type="ChEBI" id="CHEBI:456216"/>
        <dbReference type="EC" id="2.7.11.22"/>
    </reaction>
</comment>
<evidence type="ECO:0000256" key="8">
    <source>
        <dbReference type="ARBA" id="ARBA00022777"/>
    </source>
</evidence>
<dbReference type="SMART" id="SM00220">
    <property type="entry name" value="S_TKc"/>
    <property type="match status" value="1"/>
</dbReference>
<dbReference type="EMBL" id="CP064813">
    <property type="protein sequence ID" value="QPG74741.1"/>
    <property type="molecule type" value="Genomic_DNA"/>
</dbReference>
<keyword evidence="8" id="KW-0418">Kinase</keyword>
<dbReference type="GO" id="GO:0008353">
    <property type="term" value="F:RNA polymerase II CTD heptapeptide repeat kinase activity"/>
    <property type="evidence" value="ECO:0007669"/>
    <property type="project" value="UniProtKB-EC"/>
</dbReference>
<evidence type="ECO:0000256" key="14">
    <source>
        <dbReference type="ARBA" id="ARBA00049280"/>
    </source>
</evidence>
<evidence type="ECO:0000256" key="11">
    <source>
        <dbReference type="ARBA" id="ARBA00041018"/>
    </source>
</evidence>
<evidence type="ECO:0000256" key="13">
    <source>
        <dbReference type="ARBA" id="ARBA00048367"/>
    </source>
</evidence>
<feature type="compositionally biased region" description="Polar residues" evidence="18">
    <location>
        <begin position="392"/>
        <end position="402"/>
    </location>
</feature>
<evidence type="ECO:0000256" key="12">
    <source>
        <dbReference type="ARBA" id="ARBA00047811"/>
    </source>
</evidence>
<evidence type="ECO:0000256" key="9">
    <source>
        <dbReference type="ARBA" id="ARBA00022840"/>
    </source>
</evidence>
<comment type="catalytic activity">
    <reaction evidence="14">
        <text>[DNA-directed RNA polymerase] + ATP = phospho-[DNA-directed RNA polymerase] + ADP + H(+)</text>
        <dbReference type="Rhea" id="RHEA:10216"/>
        <dbReference type="Rhea" id="RHEA-COMP:11321"/>
        <dbReference type="Rhea" id="RHEA-COMP:11322"/>
        <dbReference type="ChEBI" id="CHEBI:15378"/>
        <dbReference type="ChEBI" id="CHEBI:30616"/>
        <dbReference type="ChEBI" id="CHEBI:43176"/>
        <dbReference type="ChEBI" id="CHEBI:68546"/>
        <dbReference type="ChEBI" id="CHEBI:456216"/>
        <dbReference type="EC" id="2.7.11.23"/>
    </reaction>
</comment>
<comment type="subcellular location">
    <subcellularLocation>
        <location evidence="1">Nucleus</location>
    </subcellularLocation>
</comment>
<keyword evidence="21" id="KW-1185">Reference proteome</keyword>
<dbReference type="OrthoDB" id="28397at2759"/>
<evidence type="ECO:0000256" key="10">
    <source>
        <dbReference type="ARBA" id="ARBA00023242"/>
    </source>
</evidence>
<organism evidence="20 21">
    <name type="scientific">Eeniella nana</name>
    <name type="common">Yeast</name>
    <name type="synonym">Brettanomyces nanus</name>
    <dbReference type="NCBI Taxonomy" id="13502"/>
    <lineage>
        <taxon>Eukaryota</taxon>
        <taxon>Fungi</taxon>
        <taxon>Dikarya</taxon>
        <taxon>Ascomycota</taxon>
        <taxon>Saccharomycotina</taxon>
        <taxon>Pichiomycetes</taxon>
        <taxon>Pichiales</taxon>
        <taxon>Pichiaceae</taxon>
        <taxon>Brettanomyces</taxon>
    </lineage>
</organism>
<dbReference type="Proteomes" id="UP000662931">
    <property type="component" value="Chromosome 2"/>
</dbReference>
<dbReference type="Pfam" id="PF00069">
    <property type="entry name" value="Pkinase"/>
    <property type="match status" value="1"/>
</dbReference>
<comment type="similarity">
    <text evidence="2">Belongs to the protein kinase superfamily. CMGC Ser/Thr protein kinase family. CDC2/CDKX subfamily.</text>
</comment>
<keyword evidence="10" id="KW-0539">Nucleus</keyword>
<dbReference type="GeneID" id="62195475"/>
<dbReference type="PROSITE" id="PS00107">
    <property type="entry name" value="PROTEIN_KINASE_ATP"/>
    <property type="match status" value="1"/>
</dbReference>
<evidence type="ECO:0000256" key="4">
    <source>
        <dbReference type="ARBA" id="ARBA00012425"/>
    </source>
</evidence>
<feature type="compositionally biased region" description="Basic and acidic residues" evidence="18">
    <location>
        <begin position="479"/>
        <end position="491"/>
    </location>
</feature>
<dbReference type="EC" id="2.7.11.22" evidence="4"/>
<dbReference type="PANTHER" id="PTHR24056">
    <property type="entry name" value="CELL DIVISION PROTEIN KINASE"/>
    <property type="match status" value="1"/>
</dbReference>
<dbReference type="InterPro" id="IPR000719">
    <property type="entry name" value="Prot_kinase_dom"/>
</dbReference>
<dbReference type="PROSITE" id="PS00108">
    <property type="entry name" value="PROTEIN_KINASE_ST"/>
    <property type="match status" value="1"/>
</dbReference>
<dbReference type="PROSITE" id="PS50011">
    <property type="entry name" value="PROTEIN_KINASE_DOM"/>
    <property type="match status" value="1"/>
</dbReference>
<evidence type="ECO:0000256" key="2">
    <source>
        <dbReference type="ARBA" id="ARBA00006485"/>
    </source>
</evidence>
<feature type="compositionally biased region" description="Basic and acidic residues" evidence="18">
    <location>
        <begin position="368"/>
        <end position="391"/>
    </location>
</feature>
<feature type="region of interest" description="Disordered" evidence="18">
    <location>
        <begin position="368"/>
        <end position="491"/>
    </location>
</feature>
<keyword evidence="5 17" id="KW-0723">Serine/threonine-protein kinase</keyword>
<keyword evidence="7 16" id="KW-0547">Nucleotide-binding</keyword>
<feature type="binding site" evidence="16">
    <location>
        <position position="86"/>
    </location>
    <ligand>
        <name>ATP</name>
        <dbReference type="ChEBI" id="CHEBI:30616"/>
    </ligand>
</feature>
<dbReference type="GO" id="GO:0004693">
    <property type="term" value="F:cyclin-dependent protein serine/threonine kinase activity"/>
    <property type="evidence" value="ECO:0007669"/>
    <property type="project" value="UniProtKB-EC"/>
</dbReference>
<dbReference type="PANTHER" id="PTHR24056:SF233">
    <property type="entry name" value="CYCLIN-DEPENDENT KINASE 9"/>
    <property type="match status" value="1"/>
</dbReference>
<feature type="domain" description="Protein kinase" evidence="19">
    <location>
        <begin position="57"/>
        <end position="358"/>
    </location>
</feature>
<dbReference type="AlphaFoldDB" id="A0A875RYY1"/>
<dbReference type="Gene3D" id="3.30.200.20">
    <property type="entry name" value="Phosphorylase Kinase, domain 1"/>
    <property type="match status" value="1"/>
</dbReference>
<dbReference type="RefSeq" id="XP_038778306.1">
    <property type="nucleotide sequence ID" value="XM_038922378.1"/>
</dbReference>
<feature type="compositionally biased region" description="Basic and acidic residues" evidence="18">
    <location>
        <begin position="29"/>
        <end position="45"/>
    </location>
</feature>
<evidence type="ECO:0000256" key="1">
    <source>
        <dbReference type="ARBA" id="ARBA00004123"/>
    </source>
</evidence>
<evidence type="ECO:0000256" key="17">
    <source>
        <dbReference type="RuleBase" id="RU000304"/>
    </source>
</evidence>
<accession>A0A875RYY1</accession>
<evidence type="ECO:0000256" key="3">
    <source>
        <dbReference type="ARBA" id="ARBA00012409"/>
    </source>
</evidence>
<evidence type="ECO:0000256" key="15">
    <source>
        <dbReference type="ARBA" id="ARBA00073250"/>
    </source>
</evidence>
<dbReference type="EC" id="2.7.11.23" evidence="3"/>
<evidence type="ECO:0000256" key="18">
    <source>
        <dbReference type="SAM" id="MobiDB-lite"/>
    </source>
</evidence>
<dbReference type="GO" id="GO:0030447">
    <property type="term" value="P:filamentous growth"/>
    <property type="evidence" value="ECO:0007669"/>
    <property type="project" value="UniProtKB-ARBA"/>
</dbReference>
<dbReference type="Gene3D" id="1.10.510.10">
    <property type="entry name" value="Transferase(Phosphotransferase) domain 1"/>
    <property type="match status" value="1"/>
</dbReference>
<reference evidence="20" key="1">
    <citation type="submission" date="2020-10" db="EMBL/GenBank/DDBJ databases">
        <authorList>
            <person name="Roach M.J.R."/>
        </authorList>
    </citation>
    <scope>NUCLEOTIDE SEQUENCE</scope>
    <source>
        <strain evidence="20">CBS 1945</strain>
    </source>
</reference>
<evidence type="ECO:0000256" key="7">
    <source>
        <dbReference type="ARBA" id="ARBA00022741"/>
    </source>
</evidence>
<dbReference type="InterPro" id="IPR008271">
    <property type="entry name" value="Ser/Thr_kinase_AS"/>
</dbReference>
<dbReference type="InterPro" id="IPR011009">
    <property type="entry name" value="Kinase-like_dom_sf"/>
</dbReference>
<dbReference type="FunFam" id="1.10.510.10:FF:000415">
    <property type="entry name" value="CMGC/CDK/CRK7 protein kinase, variant"/>
    <property type="match status" value="1"/>
</dbReference>
<dbReference type="InterPro" id="IPR050108">
    <property type="entry name" value="CDK"/>
</dbReference>
<gene>
    <name evidence="20" type="ORF">FOA43_002074</name>
</gene>
<keyword evidence="9 16" id="KW-0067">ATP-binding</keyword>
<comment type="catalytic activity">
    <reaction evidence="12">
        <text>L-threonyl-[protein] + ATP = O-phospho-L-threonyl-[protein] + ADP + H(+)</text>
        <dbReference type="Rhea" id="RHEA:46608"/>
        <dbReference type="Rhea" id="RHEA-COMP:11060"/>
        <dbReference type="Rhea" id="RHEA-COMP:11605"/>
        <dbReference type="ChEBI" id="CHEBI:15378"/>
        <dbReference type="ChEBI" id="CHEBI:30013"/>
        <dbReference type="ChEBI" id="CHEBI:30616"/>
        <dbReference type="ChEBI" id="CHEBI:61977"/>
        <dbReference type="ChEBI" id="CHEBI:456216"/>
        <dbReference type="EC" id="2.7.11.22"/>
    </reaction>
</comment>
<keyword evidence="6" id="KW-0808">Transferase</keyword>
<evidence type="ECO:0000256" key="5">
    <source>
        <dbReference type="ARBA" id="ARBA00022527"/>
    </source>
</evidence>
<evidence type="ECO:0000313" key="20">
    <source>
        <dbReference type="EMBL" id="QPG74741.1"/>
    </source>
</evidence>
<protein>
    <recommendedName>
        <fullName evidence="11">Serine/threonine-protein kinase BUR1</fullName>
        <ecNumber evidence="4">2.7.11.22</ecNumber>
        <ecNumber evidence="3">2.7.11.23</ecNumber>
    </recommendedName>
    <alternativeName>
        <fullName evidence="15">Serine/threonine-protein kinase bur1</fullName>
    </alternativeName>
</protein>
<dbReference type="InterPro" id="IPR017441">
    <property type="entry name" value="Protein_kinase_ATP_BS"/>
</dbReference>
<feature type="region of interest" description="Disordered" evidence="18">
    <location>
        <begin position="1"/>
        <end position="47"/>
    </location>
</feature>
<evidence type="ECO:0000259" key="19">
    <source>
        <dbReference type="PROSITE" id="PS50011"/>
    </source>
</evidence>
<feature type="compositionally biased region" description="Low complexity" evidence="18">
    <location>
        <begin position="15"/>
        <end position="28"/>
    </location>
</feature>
<name>A0A875RYY1_EENNA</name>
<dbReference type="GO" id="GO:0005524">
    <property type="term" value="F:ATP binding"/>
    <property type="evidence" value="ECO:0007669"/>
    <property type="project" value="UniProtKB-UniRule"/>
</dbReference>
<evidence type="ECO:0000256" key="6">
    <source>
        <dbReference type="ARBA" id="ARBA00022679"/>
    </source>
</evidence>
<dbReference type="GO" id="GO:0005634">
    <property type="term" value="C:nucleus"/>
    <property type="evidence" value="ECO:0007669"/>
    <property type="project" value="UniProtKB-SubCell"/>
</dbReference>
<dbReference type="KEGG" id="bnn:FOA43_002074"/>
<evidence type="ECO:0000313" key="21">
    <source>
        <dbReference type="Proteomes" id="UP000662931"/>
    </source>
</evidence>
<evidence type="ECO:0000256" key="16">
    <source>
        <dbReference type="PROSITE-ProRule" id="PRU10141"/>
    </source>
</evidence>